<dbReference type="GO" id="GO:0006313">
    <property type="term" value="P:DNA transposition"/>
    <property type="evidence" value="ECO:0007669"/>
    <property type="project" value="InterPro"/>
</dbReference>
<dbReference type="Pfam" id="PF01797">
    <property type="entry name" value="Y1_Tnp"/>
    <property type="match status" value="1"/>
</dbReference>
<comment type="caution">
    <text evidence="2">The sequence shown here is derived from an EMBL/GenBank/DDBJ whole genome shotgun (WGS) entry which is preliminary data.</text>
</comment>
<accession>A0A0R1W8L9</accession>
<reference evidence="2 3" key="1">
    <citation type="journal article" date="2015" name="Genome Announc.">
        <title>Expanding the biotechnology potential of lactobacilli through comparative genomics of 213 strains and associated genera.</title>
        <authorList>
            <person name="Sun Z."/>
            <person name="Harris H.M."/>
            <person name="McCann A."/>
            <person name="Guo C."/>
            <person name="Argimon S."/>
            <person name="Zhang W."/>
            <person name="Yang X."/>
            <person name="Jeffery I.B."/>
            <person name="Cooney J.C."/>
            <person name="Kagawa T.F."/>
            <person name="Liu W."/>
            <person name="Song Y."/>
            <person name="Salvetti E."/>
            <person name="Wrobel A."/>
            <person name="Rasinkangas P."/>
            <person name="Parkhill J."/>
            <person name="Rea M.C."/>
            <person name="O'Sullivan O."/>
            <person name="Ritari J."/>
            <person name="Douillard F.P."/>
            <person name="Paul Ross R."/>
            <person name="Yang R."/>
            <person name="Briner A.E."/>
            <person name="Felis G.E."/>
            <person name="de Vos W.M."/>
            <person name="Barrangou R."/>
            <person name="Klaenhammer T.R."/>
            <person name="Caufield P.W."/>
            <person name="Cui Y."/>
            <person name="Zhang H."/>
            <person name="O'Toole P.W."/>
        </authorList>
    </citation>
    <scope>NUCLEOTIDE SEQUENCE [LARGE SCALE GENOMIC DNA]</scope>
    <source>
        <strain evidence="2 3">DSM 16982</strain>
    </source>
</reference>
<dbReference type="NCBIfam" id="NF033573">
    <property type="entry name" value="transpos_IS200"/>
    <property type="match status" value="1"/>
</dbReference>
<dbReference type="GO" id="GO:0004803">
    <property type="term" value="F:transposase activity"/>
    <property type="evidence" value="ECO:0007669"/>
    <property type="project" value="InterPro"/>
</dbReference>
<sequence>MSYVHLLPVIMWTYCNIMEIHMLVKKRTKVYDFNFHLVWTTKYRKQVFTNDIRRNDMKNILLKISERYGIEVNNIEIMPDHVHMMISFPPDMTPSSIVKSLKGTSARMWFKHYPETKIQLWGGHLWSPSYFMSTLGNVSKEIVNQYINSQVTKYNNGKPTGKE</sequence>
<evidence type="ECO:0000313" key="3">
    <source>
        <dbReference type="Proteomes" id="UP000051302"/>
    </source>
</evidence>
<evidence type="ECO:0000259" key="1">
    <source>
        <dbReference type="SMART" id="SM01321"/>
    </source>
</evidence>
<dbReference type="PANTHER" id="PTHR33360">
    <property type="entry name" value="TRANSPOSASE FOR INSERTION SEQUENCE ELEMENT IS200"/>
    <property type="match status" value="1"/>
</dbReference>
<dbReference type="GO" id="GO:0003677">
    <property type="term" value="F:DNA binding"/>
    <property type="evidence" value="ECO:0007669"/>
    <property type="project" value="InterPro"/>
</dbReference>
<name>A0A0R1W8L9_9LACO</name>
<dbReference type="AlphaFoldDB" id="A0A0R1W8L9"/>
<dbReference type="EMBL" id="AZFV01000073">
    <property type="protein sequence ID" value="KRM13965.1"/>
    <property type="molecule type" value="Genomic_DNA"/>
</dbReference>
<dbReference type="PANTHER" id="PTHR33360:SF2">
    <property type="entry name" value="TRANSPOSASE FOR INSERTION SEQUENCE ELEMENT IS200"/>
    <property type="match status" value="1"/>
</dbReference>
<dbReference type="SMART" id="SM01321">
    <property type="entry name" value="Y1_Tnp"/>
    <property type="match status" value="1"/>
</dbReference>
<evidence type="ECO:0000313" key="2">
    <source>
        <dbReference type="EMBL" id="KRM13965.1"/>
    </source>
</evidence>
<keyword evidence="3" id="KW-1185">Reference proteome</keyword>
<dbReference type="InterPro" id="IPR002686">
    <property type="entry name" value="Transposase_17"/>
</dbReference>
<dbReference type="InterPro" id="IPR036515">
    <property type="entry name" value="Transposase_17_sf"/>
</dbReference>
<proteinExistence type="predicted"/>
<organism evidence="2 3">
    <name type="scientific">Companilactobacillus nantensis DSM 16982</name>
    <dbReference type="NCBI Taxonomy" id="1423774"/>
    <lineage>
        <taxon>Bacteria</taxon>
        <taxon>Bacillati</taxon>
        <taxon>Bacillota</taxon>
        <taxon>Bacilli</taxon>
        <taxon>Lactobacillales</taxon>
        <taxon>Lactobacillaceae</taxon>
        <taxon>Companilactobacillus</taxon>
    </lineage>
</organism>
<protein>
    <submittedName>
        <fullName evidence="2">Transposase</fullName>
    </submittedName>
</protein>
<gene>
    <name evidence="2" type="ORF">FD31_GL002501</name>
</gene>
<dbReference type="SUPFAM" id="SSF143422">
    <property type="entry name" value="Transposase IS200-like"/>
    <property type="match status" value="1"/>
</dbReference>
<dbReference type="PATRIC" id="fig|1423774.3.peg.2599"/>
<dbReference type="Gene3D" id="3.30.70.1290">
    <property type="entry name" value="Transposase IS200-like"/>
    <property type="match status" value="1"/>
</dbReference>
<dbReference type="Proteomes" id="UP000051302">
    <property type="component" value="Unassembled WGS sequence"/>
</dbReference>
<dbReference type="STRING" id="1423774.FD31_GL002501"/>
<feature type="domain" description="Transposase IS200-like" evidence="1">
    <location>
        <begin position="30"/>
        <end position="150"/>
    </location>
</feature>